<dbReference type="STRING" id="1404245.CGLY_02695"/>
<evidence type="ECO:0000256" key="6">
    <source>
        <dbReference type="PIRSR" id="PIRSR000097-3"/>
    </source>
</evidence>
<dbReference type="Proteomes" id="UP000023703">
    <property type="component" value="Chromosome"/>
</dbReference>
<dbReference type="eggNOG" id="COG0656">
    <property type="taxonomic scope" value="Bacteria"/>
</dbReference>
<accession>X5DQP5</accession>
<dbReference type="SUPFAM" id="SSF51430">
    <property type="entry name" value="NAD(P)-linked oxidoreductase"/>
    <property type="match status" value="1"/>
</dbReference>
<dbReference type="PANTHER" id="PTHR43827:SF3">
    <property type="entry name" value="NADP-DEPENDENT OXIDOREDUCTASE DOMAIN-CONTAINING PROTEIN"/>
    <property type="match status" value="1"/>
</dbReference>
<evidence type="ECO:0000259" key="8">
    <source>
        <dbReference type="Pfam" id="PF00248"/>
    </source>
</evidence>
<keyword evidence="3 9" id="KW-0560">Oxidoreductase</keyword>
<feature type="binding site" evidence="5">
    <location>
        <position position="103"/>
    </location>
    <ligand>
        <name>substrate</name>
    </ligand>
</feature>
<dbReference type="Pfam" id="PF00248">
    <property type="entry name" value="Aldo_ket_red"/>
    <property type="match status" value="1"/>
</dbReference>
<sequence>MPLDLPALGFGTYKLRGTEGSEAVAGAVELGYRLIDSAYNYENEGTVGAGIRAAVERGHASREEIIYTSKLPGRYHERSAALATVEESYYRSGIGPIDLYLIHWPNPKQGHYVEAWKALIEARERGLVKHIGVCNFLPEHLDILEKETGELPEVNQIELHPAFPQVGALEWNTSRGIITEGWSPLGRGAALDSAPVRNAARSHDATPGQVVLAWHRAVGSLAIPKASSRKRQQENLDSLKLDLTADEIESITSLGNPDGRLKGQDPATYEEF</sequence>
<dbReference type="PANTHER" id="PTHR43827">
    <property type="entry name" value="2,5-DIKETO-D-GLUCONIC ACID REDUCTASE"/>
    <property type="match status" value="1"/>
</dbReference>
<dbReference type="GO" id="GO:0050580">
    <property type="term" value="F:2,5-didehydrogluconate reductase activity"/>
    <property type="evidence" value="ECO:0007669"/>
    <property type="project" value="UniProtKB-EC"/>
</dbReference>
<feature type="active site" description="Proton donor" evidence="4">
    <location>
        <position position="41"/>
    </location>
</feature>
<proteinExistence type="inferred from homology"/>
<dbReference type="PROSITE" id="PS00798">
    <property type="entry name" value="ALDOKETO_REDUCTASE_1"/>
    <property type="match status" value="1"/>
</dbReference>
<reference evidence="9 10" key="1">
    <citation type="journal article" date="2015" name="Int. J. Syst. Evol. Microbiol.">
        <title>Revisiting Corynebacterium glyciniphilum (ex Kubota et al., 1972) sp. nov., nom. rev., isolated from putrefied banana.</title>
        <authorList>
            <person name="Al-Dilaimi A."/>
            <person name="Bednarz H."/>
            <person name="Lomker A."/>
            <person name="Niehaus K."/>
            <person name="Kalinowski J."/>
            <person name="Ruckert C."/>
        </authorList>
    </citation>
    <scope>NUCLEOTIDE SEQUENCE [LARGE SCALE GENOMIC DNA]</scope>
    <source>
        <strain evidence="9">AJ 3170</strain>
    </source>
</reference>
<dbReference type="InterPro" id="IPR020471">
    <property type="entry name" value="AKR"/>
</dbReference>
<dbReference type="HOGENOM" id="CLU_023205_0_1_11"/>
<dbReference type="InterPro" id="IPR023210">
    <property type="entry name" value="NADP_OxRdtase_dom"/>
</dbReference>
<feature type="region of interest" description="Disordered" evidence="7">
    <location>
        <begin position="252"/>
        <end position="272"/>
    </location>
</feature>
<dbReference type="InterPro" id="IPR036812">
    <property type="entry name" value="NAD(P)_OxRdtase_dom_sf"/>
</dbReference>
<dbReference type="EC" id="1.1.1.274" evidence="9"/>
<feature type="domain" description="NADP-dependent oxidoreductase" evidence="8">
    <location>
        <begin position="8"/>
        <end position="254"/>
    </location>
</feature>
<comment type="similarity">
    <text evidence="1">Belongs to the aldo/keto reductase family.</text>
</comment>
<evidence type="ECO:0000256" key="4">
    <source>
        <dbReference type="PIRSR" id="PIRSR000097-1"/>
    </source>
</evidence>
<dbReference type="AlphaFoldDB" id="X5DQP5"/>
<gene>
    <name evidence="9" type="primary">dkgB</name>
    <name evidence="9" type="ORF">CGLY_02695</name>
</gene>
<name>X5DQP5_9CORY</name>
<evidence type="ECO:0000313" key="10">
    <source>
        <dbReference type="Proteomes" id="UP000023703"/>
    </source>
</evidence>
<evidence type="ECO:0000256" key="1">
    <source>
        <dbReference type="ARBA" id="ARBA00007905"/>
    </source>
</evidence>
<protein>
    <submittedName>
        <fullName evidence="9">Putative 2,5-diketo-D-gluconic acid reductase B</fullName>
        <ecNumber evidence="9">1.1.1.274</ecNumber>
    </submittedName>
</protein>
<evidence type="ECO:0000256" key="5">
    <source>
        <dbReference type="PIRSR" id="PIRSR000097-2"/>
    </source>
</evidence>
<evidence type="ECO:0000256" key="2">
    <source>
        <dbReference type="ARBA" id="ARBA00022857"/>
    </source>
</evidence>
<keyword evidence="10" id="KW-1185">Reference proteome</keyword>
<dbReference type="PIRSF" id="PIRSF000097">
    <property type="entry name" value="AKR"/>
    <property type="match status" value="1"/>
</dbReference>
<dbReference type="InterPro" id="IPR018170">
    <property type="entry name" value="Aldo/ket_reductase_CS"/>
</dbReference>
<feature type="site" description="Lowers pKa of active site Tyr" evidence="6">
    <location>
        <position position="70"/>
    </location>
</feature>
<dbReference type="PROSITE" id="PS00062">
    <property type="entry name" value="ALDOKETO_REDUCTASE_2"/>
    <property type="match status" value="1"/>
</dbReference>
<evidence type="ECO:0000256" key="3">
    <source>
        <dbReference type="ARBA" id="ARBA00023002"/>
    </source>
</evidence>
<keyword evidence="2" id="KW-0521">NADP</keyword>
<dbReference type="Gene3D" id="3.20.20.100">
    <property type="entry name" value="NADP-dependent oxidoreductase domain"/>
    <property type="match status" value="1"/>
</dbReference>
<organism evidence="9 10">
    <name type="scientific">Corynebacterium glyciniphilum AJ 3170</name>
    <dbReference type="NCBI Taxonomy" id="1404245"/>
    <lineage>
        <taxon>Bacteria</taxon>
        <taxon>Bacillati</taxon>
        <taxon>Actinomycetota</taxon>
        <taxon>Actinomycetes</taxon>
        <taxon>Mycobacteriales</taxon>
        <taxon>Corynebacteriaceae</taxon>
        <taxon>Corynebacterium</taxon>
    </lineage>
</organism>
<dbReference type="PRINTS" id="PR00069">
    <property type="entry name" value="ALDKETRDTASE"/>
</dbReference>
<dbReference type="KEGG" id="cgy:CGLY_02695"/>
<dbReference type="EMBL" id="CP006842">
    <property type="protein sequence ID" value="AHW62987.1"/>
    <property type="molecule type" value="Genomic_DNA"/>
</dbReference>
<evidence type="ECO:0000256" key="7">
    <source>
        <dbReference type="SAM" id="MobiDB-lite"/>
    </source>
</evidence>
<evidence type="ECO:0000313" key="9">
    <source>
        <dbReference type="EMBL" id="AHW62987.1"/>
    </source>
</evidence>